<dbReference type="EMBL" id="KU306397">
    <property type="protein sequence ID" value="AMQ45196.1"/>
    <property type="molecule type" value="Genomic_DNA"/>
</dbReference>
<dbReference type="RefSeq" id="WP_172688418.1">
    <property type="nucleotide sequence ID" value="NZ_KU306397.1"/>
</dbReference>
<dbReference type="InterPro" id="IPR050678">
    <property type="entry name" value="DNA_Partitioning_ATPase"/>
</dbReference>
<name>A0A142EAK8_CORGT</name>
<organism evidence="2">
    <name type="scientific">Corynebacterium glutamicum</name>
    <name type="common">Brevibacterium saccharolyticum</name>
    <dbReference type="NCBI Taxonomy" id="1718"/>
    <lineage>
        <taxon>Bacteria</taxon>
        <taxon>Bacillati</taxon>
        <taxon>Actinomycetota</taxon>
        <taxon>Actinomycetes</taxon>
        <taxon>Mycobacteriales</taxon>
        <taxon>Corynebacteriaceae</taxon>
        <taxon>Corynebacterium</taxon>
    </lineage>
</organism>
<dbReference type="PANTHER" id="PTHR13696">
    <property type="entry name" value="P-LOOP CONTAINING NUCLEOSIDE TRIPHOSPHATE HYDROLASE"/>
    <property type="match status" value="1"/>
</dbReference>
<dbReference type="GO" id="GO:0004386">
    <property type="term" value="F:helicase activity"/>
    <property type="evidence" value="ECO:0007669"/>
    <property type="project" value="UniProtKB-KW"/>
</dbReference>
<evidence type="ECO:0000259" key="1">
    <source>
        <dbReference type="Pfam" id="PF13614"/>
    </source>
</evidence>
<dbReference type="InterPro" id="IPR027417">
    <property type="entry name" value="P-loop_NTPase"/>
</dbReference>
<keyword evidence="2" id="KW-0547">Nucleotide-binding</keyword>
<evidence type="ECO:0000313" key="2">
    <source>
        <dbReference type="EMBL" id="AMQ45196.1"/>
    </source>
</evidence>
<geneLocation type="plasmid" evidence="2">
    <name>pBL90</name>
</geneLocation>
<dbReference type="Gene3D" id="3.40.50.300">
    <property type="entry name" value="P-loop containing nucleotide triphosphate hydrolases"/>
    <property type="match status" value="1"/>
</dbReference>
<dbReference type="CDD" id="cd02042">
    <property type="entry name" value="ParAB_family"/>
    <property type="match status" value="1"/>
</dbReference>
<reference evidence="2" key="1">
    <citation type="journal article" date="2016" name="Russ. J. Genet.">
        <title>Sequencing and structural analysis of the cryptic plasmid pBL90 from Brevibacterium lactofermentum.</title>
        <authorList>
            <person name="Novikov A.D."/>
            <person name="Ryabchenko L.E."/>
            <person name="Beletsky A.V."/>
            <person name="Mardanov A.V."/>
            <person name="Ravin N.V."/>
            <person name="Yanenko A.S."/>
        </authorList>
    </citation>
    <scope>NUCLEOTIDE SEQUENCE</scope>
    <source>
        <strain evidence="2">DSM 1412</strain>
        <plasmid evidence="2">pBL90</plasmid>
    </source>
</reference>
<keyword evidence="2" id="KW-0067">ATP-binding</keyword>
<sequence>MTTIMIYSEAGGVTKTTTAVSLAMTAAATHNVTLIDLDPRAAATQWIGITPEQSWQTIDAIIADENPEGWVADLAITSPWSERLKVVPSSRQLSTREQNIEPHADLRLLTALEGVEDLVIIDCPNRQGGILTQNALAASDYVVYAARANQDGIDGIEGGRQSVARFIASREKIKAPVPLQELGIVVGDVTDTIMPKVAKVALSDLGELDIPILGIAPRRTVVDQVRMTGDWYGNFDKGKVVAQAYSDIFDTITRRITQDA</sequence>
<accession>A0A142EAK8</accession>
<keyword evidence="2" id="KW-0614">Plasmid</keyword>
<protein>
    <submittedName>
        <fullName evidence="2">Helicase</fullName>
    </submittedName>
</protein>
<gene>
    <name evidence="2" type="primary">parA</name>
</gene>
<dbReference type="PANTHER" id="PTHR13696:SF52">
    <property type="entry name" value="PARA FAMILY PROTEIN CT_582"/>
    <property type="match status" value="1"/>
</dbReference>
<keyword evidence="2" id="KW-0347">Helicase</keyword>
<dbReference type="Pfam" id="PF13614">
    <property type="entry name" value="AAA_31"/>
    <property type="match status" value="1"/>
</dbReference>
<keyword evidence="2" id="KW-0378">Hydrolase</keyword>
<feature type="domain" description="AAA" evidence="1">
    <location>
        <begin position="1"/>
        <end position="159"/>
    </location>
</feature>
<dbReference type="SUPFAM" id="SSF52540">
    <property type="entry name" value="P-loop containing nucleoside triphosphate hydrolases"/>
    <property type="match status" value="1"/>
</dbReference>
<dbReference type="InterPro" id="IPR025669">
    <property type="entry name" value="AAA_dom"/>
</dbReference>
<dbReference type="AlphaFoldDB" id="A0A142EAK8"/>
<proteinExistence type="predicted"/>